<feature type="compositionally biased region" description="Polar residues" evidence="1">
    <location>
        <begin position="67"/>
        <end position="91"/>
    </location>
</feature>
<feature type="compositionally biased region" description="Polar residues" evidence="1">
    <location>
        <begin position="117"/>
        <end position="136"/>
    </location>
</feature>
<reference evidence="2 3" key="1">
    <citation type="submission" date="2024-09" db="EMBL/GenBank/DDBJ databases">
        <title>Rethinking Asexuality: The Enigmatic Case of Functional Sexual Genes in Lepraria (Stereocaulaceae).</title>
        <authorList>
            <person name="Doellman M."/>
            <person name="Sun Y."/>
            <person name="Barcenas-Pena A."/>
            <person name="Lumbsch H.T."/>
            <person name="Grewe F."/>
        </authorList>
    </citation>
    <scope>NUCLEOTIDE SEQUENCE [LARGE SCALE GENOMIC DNA]</scope>
    <source>
        <strain evidence="2 3">Grewe 0041</strain>
    </source>
</reference>
<dbReference type="Proteomes" id="UP001590951">
    <property type="component" value="Unassembled WGS sequence"/>
</dbReference>
<evidence type="ECO:0000256" key="1">
    <source>
        <dbReference type="SAM" id="MobiDB-lite"/>
    </source>
</evidence>
<feature type="region of interest" description="Disordered" evidence="1">
    <location>
        <begin position="1"/>
        <end position="155"/>
    </location>
</feature>
<feature type="compositionally biased region" description="Basic and acidic residues" evidence="1">
    <location>
        <begin position="142"/>
        <end position="155"/>
    </location>
</feature>
<dbReference type="EMBL" id="JBHFEH010000019">
    <property type="protein sequence ID" value="KAL2053644.1"/>
    <property type="molecule type" value="Genomic_DNA"/>
</dbReference>
<gene>
    <name evidence="2" type="ORF">ABVK25_005947</name>
</gene>
<evidence type="ECO:0000313" key="3">
    <source>
        <dbReference type="Proteomes" id="UP001590951"/>
    </source>
</evidence>
<accession>A0ABR4B9W4</accession>
<protein>
    <submittedName>
        <fullName evidence="2">Uncharacterized protein</fullName>
    </submittedName>
</protein>
<name>A0ABR4B9W4_9LECA</name>
<organism evidence="2 3">
    <name type="scientific">Lepraria finkii</name>
    <dbReference type="NCBI Taxonomy" id="1340010"/>
    <lineage>
        <taxon>Eukaryota</taxon>
        <taxon>Fungi</taxon>
        <taxon>Dikarya</taxon>
        <taxon>Ascomycota</taxon>
        <taxon>Pezizomycotina</taxon>
        <taxon>Lecanoromycetes</taxon>
        <taxon>OSLEUM clade</taxon>
        <taxon>Lecanoromycetidae</taxon>
        <taxon>Lecanorales</taxon>
        <taxon>Lecanorineae</taxon>
        <taxon>Stereocaulaceae</taxon>
        <taxon>Lepraria</taxon>
    </lineage>
</organism>
<proteinExistence type="predicted"/>
<comment type="caution">
    <text evidence="2">The sequence shown here is derived from an EMBL/GenBank/DDBJ whole genome shotgun (WGS) entry which is preliminary data.</text>
</comment>
<evidence type="ECO:0000313" key="2">
    <source>
        <dbReference type="EMBL" id="KAL2053644.1"/>
    </source>
</evidence>
<keyword evidence="3" id="KW-1185">Reference proteome</keyword>
<sequence length="155" mass="16246">MADKTAKSAQPCAEKELPGSVNNSPAVRASKKANARPLGTWKLRSSRSKVADTSQGFLPLMPGQPYSLFQQRNTKATSVGTSENPQAGTTSPKEDAGTANKGAPFKFTFLPLLSPPTDENATGINTSTPSHTSEGSGTPKVGADDRETAKKVNKD</sequence>